<protein>
    <submittedName>
        <fullName evidence="1">Uncharacterized protein</fullName>
    </submittedName>
</protein>
<proteinExistence type="predicted"/>
<evidence type="ECO:0000313" key="2">
    <source>
        <dbReference type="Proteomes" id="UP001383192"/>
    </source>
</evidence>
<dbReference type="EMBL" id="JAYKXP010000211">
    <property type="protein sequence ID" value="KAK7019362.1"/>
    <property type="molecule type" value="Genomic_DNA"/>
</dbReference>
<gene>
    <name evidence="1" type="ORF">VNI00_018106</name>
</gene>
<reference evidence="1 2" key="1">
    <citation type="submission" date="2024-01" db="EMBL/GenBank/DDBJ databases">
        <title>A draft genome for a cacao thread blight-causing isolate of Paramarasmius palmivorus.</title>
        <authorList>
            <person name="Baruah I.K."/>
            <person name="Bukari Y."/>
            <person name="Amoako-Attah I."/>
            <person name="Meinhardt L.W."/>
            <person name="Bailey B.A."/>
            <person name="Cohen S.P."/>
        </authorList>
    </citation>
    <scope>NUCLEOTIDE SEQUENCE [LARGE SCALE GENOMIC DNA]</scope>
    <source>
        <strain evidence="1 2">GH-12</strain>
    </source>
</reference>
<dbReference type="AlphaFoldDB" id="A0AAW0B0B4"/>
<evidence type="ECO:0000313" key="1">
    <source>
        <dbReference type="EMBL" id="KAK7019362.1"/>
    </source>
</evidence>
<name>A0AAW0B0B4_9AGAR</name>
<accession>A0AAW0B0B4</accession>
<keyword evidence="2" id="KW-1185">Reference proteome</keyword>
<sequence>MGHRNEIQNTLNSLGRQIIYDAFGCNITDASRCSISLDRLARYHEDPQLYGPGTLAEKLDLNGHTLEEMKMSPWNQSLIHRLAMKAQREVISPQFAGLDWHQFFQERIHRILRSAAARGTDVDQRAYAERDLSPARHRKLQYRMQIAATMQKYSREANDEKMQDLWAFVLRSLSQLNADGMSDEEEGIECDEQVTFVHDLDFRHPDFRRLFEKVDDTRSLEKDIFNQSGRHRRRRVAIHRLSERKPPPALSPTFYRPSYLLAMQRGDKEKVQLGPEDYSISR</sequence>
<organism evidence="1 2">
    <name type="scientific">Paramarasmius palmivorus</name>
    <dbReference type="NCBI Taxonomy" id="297713"/>
    <lineage>
        <taxon>Eukaryota</taxon>
        <taxon>Fungi</taxon>
        <taxon>Dikarya</taxon>
        <taxon>Basidiomycota</taxon>
        <taxon>Agaricomycotina</taxon>
        <taxon>Agaricomycetes</taxon>
        <taxon>Agaricomycetidae</taxon>
        <taxon>Agaricales</taxon>
        <taxon>Marasmiineae</taxon>
        <taxon>Marasmiaceae</taxon>
        <taxon>Paramarasmius</taxon>
    </lineage>
</organism>
<comment type="caution">
    <text evidence="1">The sequence shown here is derived from an EMBL/GenBank/DDBJ whole genome shotgun (WGS) entry which is preliminary data.</text>
</comment>
<dbReference type="Proteomes" id="UP001383192">
    <property type="component" value="Unassembled WGS sequence"/>
</dbReference>